<proteinExistence type="predicted"/>
<dbReference type="PANTHER" id="PTHR30349">
    <property type="entry name" value="PHAGE INTEGRASE-RELATED"/>
    <property type="match status" value="1"/>
</dbReference>
<dbReference type="CDD" id="cd00397">
    <property type="entry name" value="DNA_BRE_C"/>
    <property type="match status" value="1"/>
</dbReference>
<accession>A0A929QZ17</accession>
<dbReference type="PROSITE" id="PS51898">
    <property type="entry name" value="TYR_RECOMBINASE"/>
    <property type="match status" value="1"/>
</dbReference>
<evidence type="ECO:0000259" key="2">
    <source>
        <dbReference type="PROSITE" id="PS51898"/>
    </source>
</evidence>
<dbReference type="EMBL" id="JABZFZ010000322">
    <property type="protein sequence ID" value="MBF0940447.1"/>
    <property type="molecule type" value="Genomic_DNA"/>
</dbReference>
<reference evidence="3" key="1">
    <citation type="submission" date="2020-04" db="EMBL/GenBank/DDBJ databases">
        <title>Deep metagenomics examines the oral microbiome during advanced dental caries in children, revealing novel taxa and co-occurrences with host molecules.</title>
        <authorList>
            <person name="Baker J.L."/>
            <person name="Morton J.T."/>
            <person name="Dinis M."/>
            <person name="Alvarez R."/>
            <person name="Tran N.C."/>
            <person name="Knight R."/>
            <person name="Edlund A."/>
        </authorList>
    </citation>
    <scope>NUCLEOTIDE SEQUENCE</scope>
    <source>
        <strain evidence="3">JCVI_32_bin.64</strain>
    </source>
</reference>
<evidence type="ECO:0000313" key="4">
    <source>
        <dbReference type="Proteomes" id="UP000718630"/>
    </source>
</evidence>
<sequence length="192" mass="21298">MATFFRWAHGEGLIDDDPARGLEAVRVPAGIARPAPDDIILDVLHEVDHRTRIMILLARYAGLRRMEIATVHSDQWDGRGLYVTGKGGRSRYIPIVNMELRRELTQARGWLFPGKVDGHLSAATVGKIIRNALPRPWTAHSLRHRCATQMYAGTRDLLAVGAVLGHSRPETTRRYVRLPDDALIAAVRAGAA</sequence>
<evidence type="ECO:0000256" key="1">
    <source>
        <dbReference type="ARBA" id="ARBA00023172"/>
    </source>
</evidence>
<comment type="caution">
    <text evidence="3">The sequence shown here is derived from an EMBL/GenBank/DDBJ whole genome shotgun (WGS) entry which is preliminary data.</text>
</comment>
<dbReference type="SUPFAM" id="SSF56349">
    <property type="entry name" value="DNA breaking-rejoining enzymes"/>
    <property type="match status" value="1"/>
</dbReference>
<dbReference type="GO" id="GO:0006310">
    <property type="term" value="P:DNA recombination"/>
    <property type="evidence" value="ECO:0007669"/>
    <property type="project" value="UniProtKB-KW"/>
</dbReference>
<dbReference type="InterPro" id="IPR050090">
    <property type="entry name" value="Tyrosine_recombinase_XerCD"/>
</dbReference>
<dbReference type="InterPro" id="IPR013762">
    <property type="entry name" value="Integrase-like_cat_sf"/>
</dbReference>
<dbReference type="GO" id="GO:0015074">
    <property type="term" value="P:DNA integration"/>
    <property type="evidence" value="ECO:0007669"/>
    <property type="project" value="InterPro"/>
</dbReference>
<feature type="domain" description="Tyr recombinase" evidence="2">
    <location>
        <begin position="26"/>
        <end position="188"/>
    </location>
</feature>
<dbReference type="Pfam" id="PF00589">
    <property type="entry name" value="Phage_integrase"/>
    <property type="match status" value="1"/>
</dbReference>
<dbReference type="InterPro" id="IPR002104">
    <property type="entry name" value="Integrase_catalytic"/>
</dbReference>
<organism evidence="3 4">
    <name type="scientific">Schaalia georgiae</name>
    <dbReference type="NCBI Taxonomy" id="52768"/>
    <lineage>
        <taxon>Bacteria</taxon>
        <taxon>Bacillati</taxon>
        <taxon>Actinomycetota</taxon>
        <taxon>Actinomycetes</taxon>
        <taxon>Actinomycetales</taxon>
        <taxon>Actinomycetaceae</taxon>
        <taxon>Schaalia</taxon>
    </lineage>
</organism>
<gene>
    <name evidence="3" type="ORF">HXK03_06175</name>
</gene>
<name>A0A929QZ17_9ACTO</name>
<dbReference type="Gene3D" id="1.10.443.10">
    <property type="entry name" value="Intergrase catalytic core"/>
    <property type="match status" value="1"/>
</dbReference>
<dbReference type="PANTHER" id="PTHR30349:SF64">
    <property type="entry name" value="PROPHAGE INTEGRASE INTD-RELATED"/>
    <property type="match status" value="1"/>
</dbReference>
<evidence type="ECO:0000313" key="3">
    <source>
        <dbReference type="EMBL" id="MBF0940447.1"/>
    </source>
</evidence>
<dbReference type="InterPro" id="IPR011010">
    <property type="entry name" value="DNA_brk_join_enz"/>
</dbReference>
<dbReference type="Proteomes" id="UP000718630">
    <property type="component" value="Unassembled WGS sequence"/>
</dbReference>
<dbReference type="AlphaFoldDB" id="A0A929QZ17"/>
<dbReference type="GO" id="GO:0003677">
    <property type="term" value="F:DNA binding"/>
    <property type="evidence" value="ECO:0007669"/>
    <property type="project" value="InterPro"/>
</dbReference>
<protein>
    <submittedName>
        <fullName evidence="3">Tyrosine-type recombinase/integrase</fullName>
    </submittedName>
</protein>
<keyword evidence="1" id="KW-0233">DNA recombination</keyword>